<proteinExistence type="predicted"/>
<comment type="caution">
    <text evidence="1">The sequence shown here is derived from an EMBL/GenBank/DDBJ whole genome shotgun (WGS) entry which is preliminary data.</text>
</comment>
<dbReference type="EMBL" id="JAINVV010000003">
    <property type="protein sequence ID" value="MBY8821930.1"/>
    <property type="molecule type" value="Genomic_DNA"/>
</dbReference>
<reference evidence="1 2" key="1">
    <citation type="submission" date="2021-08" db="EMBL/GenBank/DDBJ databases">
        <authorList>
            <person name="Tuo L."/>
        </authorList>
    </citation>
    <scope>NUCLEOTIDE SEQUENCE [LARGE SCALE GENOMIC DNA]</scope>
    <source>
        <strain evidence="1 2">JCM 31229</strain>
    </source>
</reference>
<dbReference type="Proteomes" id="UP000706039">
    <property type="component" value="Unassembled WGS sequence"/>
</dbReference>
<gene>
    <name evidence="1" type="ORF">K7G82_06485</name>
</gene>
<sequence>MDFEKILSGYRPSDIFKKYLTENPGSSGGEMGMDFFAAFPEVDRSFQSVIWNWKGAIKKRRPGISDEVFDKETIICLKEAGYFVLKDK</sequence>
<keyword evidence="2" id="KW-1185">Reference proteome</keyword>
<accession>A0ABS7PKW3</accession>
<evidence type="ECO:0000313" key="1">
    <source>
        <dbReference type="EMBL" id="MBY8821930.1"/>
    </source>
</evidence>
<protein>
    <submittedName>
        <fullName evidence="1">Uncharacterized protein</fullName>
    </submittedName>
</protein>
<organism evidence="1 2">
    <name type="scientific">Sphingomonas colocasiae</name>
    <dbReference type="NCBI Taxonomy" id="1848973"/>
    <lineage>
        <taxon>Bacteria</taxon>
        <taxon>Pseudomonadati</taxon>
        <taxon>Pseudomonadota</taxon>
        <taxon>Alphaproteobacteria</taxon>
        <taxon>Sphingomonadales</taxon>
        <taxon>Sphingomonadaceae</taxon>
        <taxon>Sphingomonas</taxon>
    </lineage>
</organism>
<dbReference type="RefSeq" id="WP_222989003.1">
    <property type="nucleotide sequence ID" value="NZ_JAINVV010000003.1"/>
</dbReference>
<name>A0ABS7PKW3_9SPHN</name>
<evidence type="ECO:0000313" key="2">
    <source>
        <dbReference type="Proteomes" id="UP000706039"/>
    </source>
</evidence>